<dbReference type="EMBL" id="CP151762">
    <property type="protein sequence ID" value="WZU63903.1"/>
    <property type="molecule type" value="Genomic_DNA"/>
</dbReference>
<accession>A0AAN0MFW4</accession>
<proteinExistence type="predicted"/>
<dbReference type="KEGG" id="yag:AABB28_00835"/>
<gene>
    <name evidence="2" type="ORF">AABB28_00835</name>
</gene>
<evidence type="ECO:0000259" key="1">
    <source>
        <dbReference type="PROSITE" id="PS50268"/>
    </source>
</evidence>
<dbReference type="GO" id="GO:0007156">
    <property type="term" value="P:homophilic cell adhesion via plasma membrane adhesion molecules"/>
    <property type="evidence" value="ECO:0007669"/>
    <property type="project" value="InterPro"/>
</dbReference>
<dbReference type="Proteomes" id="UP001451782">
    <property type="component" value="Chromosome"/>
</dbReference>
<name>A0AAN0MFW4_9RHOB</name>
<protein>
    <recommendedName>
        <fullName evidence="1">Cadherin domain-containing protein</fullName>
    </recommendedName>
</protein>
<organism evidence="2 3">
    <name type="scientific">Yoonia algicola</name>
    <dbReference type="NCBI Taxonomy" id="3137368"/>
    <lineage>
        <taxon>Bacteria</taxon>
        <taxon>Pseudomonadati</taxon>
        <taxon>Pseudomonadota</taxon>
        <taxon>Alphaproteobacteria</taxon>
        <taxon>Rhodobacterales</taxon>
        <taxon>Paracoccaceae</taxon>
        <taxon>Yoonia</taxon>
    </lineage>
</organism>
<keyword evidence="3" id="KW-1185">Reference proteome</keyword>
<feature type="domain" description="Cadherin" evidence="1">
    <location>
        <begin position="405"/>
        <end position="513"/>
    </location>
</feature>
<dbReference type="InterPro" id="IPR002126">
    <property type="entry name" value="Cadherin-like_dom"/>
</dbReference>
<dbReference type="PROSITE" id="PS50268">
    <property type="entry name" value="CADHERIN_2"/>
    <property type="match status" value="1"/>
</dbReference>
<dbReference type="RefSeq" id="WP_342070276.1">
    <property type="nucleotide sequence ID" value="NZ_CP151762.1"/>
</dbReference>
<evidence type="ECO:0000313" key="3">
    <source>
        <dbReference type="Proteomes" id="UP001451782"/>
    </source>
</evidence>
<reference evidence="2 3" key="1">
    <citation type="submission" date="2024-04" db="EMBL/GenBank/DDBJ databases">
        <title>Phylogenomic analyses of a clade within the roseobacter group suggest taxonomic reassignments of species of the genera Aestuariivita, Citreicella, Loktanella, Nautella, Pelagibaca, Ruegeria, Thalassobius, Thiobacimonas and Tropicibacter, and the proposal o.</title>
        <authorList>
            <person name="Jeon C.O."/>
        </authorList>
    </citation>
    <scope>NUCLEOTIDE SEQUENCE [LARGE SCALE GENOMIC DNA]</scope>
    <source>
        <strain evidence="2 3">G8-12</strain>
    </source>
</reference>
<evidence type="ECO:0000313" key="2">
    <source>
        <dbReference type="EMBL" id="WZU63903.1"/>
    </source>
</evidence>
<dbReference type="GO" id="GO:0005509">
    <property type="term" value="F:calcium ion binding"/>
    <property type="evidence" value="ECO:0007669"/>
    <property type="project" value="InterPro"/>
</dbReference>
<dbReference type="GO" id="GO:0016020">
    <property type="term" value="C:membrane"/>
    <property type="evidence" value="ECO:0007669"/>
    <property type="project" value="InterPro"/>
</dbReference>
<sequence length="532" mass="56354">MTAALIGIGSPELVHSDPNLSQIDQRVTALLDGGWVVTWTRVDVDRNEASAVFAKVFGPDGEPLATEFLVNETPGVGQENPEIVTLPNGNFLVVWTALDQTAGLHQTLHYRQFDQAGLPLAEASVFEASINASSGDYSVSVLANGGLVVAWKDVGDQLIYQKQLDADLQPVGEIERVSDIEAFADDYIDINALEDGGWLAVWRSSAAEKGIFVRQFASDGSPVGEASLVNVLGAPVNDFVTSTISEPSIEVLADGSFIVVWQASGADGLFDQDSDIYMQRFSSDGIALGDTTRVNDLEPGSQTFSQVLALPDGGWLVAWTDETLDLGGGTVQIIERNTTAQRFDAEGNKVGDNMIVSGSPDIRQQYPEMVLLSDGTILIAWWANDFASSDPKSRADVVQQVFTLPEIAFSDAYDENRDSTDVLATVPAADFAGATGFEITGGDPGGATPWFAINALGEITLTEAGVASAANDFELAGNGYILAVQPTNDAGNVGEAVNVSLQVADANDVAPLVTLLGKIGAIREDFDLDRAC</sequence>
<dbReference type="AlphaFoldDB" id="A0AAN0MFW4"/>